<dbReference type="PROSITE" id="PS51186">
    <property type="entry name" value="GNAT"/>
    <property type="match status" value="1"/>
</dbReference>
<evidence type="ECO:0000313" key="3">
    <source>
        <dbReference type="Proteomes" id="UP000315388"/>
    </source>
</evidence>
<evidence type="ECO:0000313" key="2">
    <source>
        <dbReference type="EMBL" id="TPF75198.1"/>
    </source>
</evidence>
<dbReference type="InterPro" id="IPR000182">
    <property type="entry name" value="GNAT_dom"/>
</dbReference>
<accession>A0A502BPX1</accession>
<comment type="caution">
    <text evidence="2">The sequence shown here is derived from an EMBL/GenBank/DDBJ whole genome shotgun (WGS) entry which is preliminary data.</text>
</comment>
<keyword evidence="3" id="KW-1185">Reference proteome</keyword>
<reference evidence="2 3" key="1">
    <citation type="journal article" date="2003" name="Int. J. Syst. Evol. Microbiol.">
        <title>Towards a standardized format for the description of a novel species (of an established genus): Ochrobactrum gallinifaecis sp. nov.</title>
        <authorList>
            <person name="Kampfer P."/>
            <person name="Buczolits S."/>
            <person name="Albrecht A."/>
            <person name="Busse H.J."/>
            <person name="Stackebrandt E."/>
        </authorList>
    </citation>
    <scope>NUCLEOTIDE SEQUENCE [LARGE SCALE GENOMIC DNA]</scope>
    <source>
        <strain evidence="2 3">ISO 196</strain>
    </source>
</reference>
<dbReference type="OrthoDB" id="7959761at2"/>
<dbReference type="GO" id="GO:0016747">
    <property type="term" value="F:acyltransferase activity, transferring groups other than amino-acyl groups"/>
    <property type="evidence" value="ECO:0007669"/>
    <property type="project" value="InterPro"/>
</dbReference>
<dbReference type="RefSeq" id="WP_140905173.1">
    <property type="nucleotide sequence ID" value="NZ_JBHTMD010000007.1"/>
</dbReference>
<dbReference type="SUPFAM" id="SSF55729">
    <property type="entry name" value="Acyl-CoA N-acyltransferases (Nat)"/>
    <property type="match status" value="1"/>
</dbReference>
<proteinExistence type="predicted"/>
<organism evidence="2 3">
    <name type="scientific">Brucella gallinifaecis</name>
    <dbReference type="NCBI Taxonomy" id="215590"/>
    <lineage>
        <taxon>Bacteria</taxon>
        <taxon>Pseudomonadati</taxon>
        <taxon>Pseudomonadota</taxon>
        <taxon>Alphaproteobacteria</taxon>
        <taxon>Hyphomicrobiales</taxon>
        <taxon>Brucellaceae</taxon>
        <taxon>Brucella/Ochrobactrum group</taxon>
        <taxon>Brucella</taxon>
    </lineage>
</organism>
<dbReference type="Gene3D" id="3.40.630.30">
    <property type="match status" value="1"/>
</dbReference>
<dbReference type="Pfam" id="PF00583">
    <property type="entry name" value="Acetyltransf_1"/>
    <property type="match status" value="1"/>
</dbReference>
<evidence type="ECO:0000259" key="1">
    <source>
        <dbReference type="PROSITE" id="PS51186"/>
    </source>
</evidence>
<feature type="domain" description="N-acetyltransferase" evidence="1">
    <location>
        <begin position="1"/>
        <end position="142"/>
    </location>
</feature>
<dbReference type="EMBL" id="VEWJ01000006">
    <property type="protein sequence ID" value="TPF75198.1"/>
    <property type="molecule type" value="Genomic_DNA"/>
</dbReference>
<keyword evidence="2" id="KW-0808">Transferase</keyword>
<sequence length="142" mass="15609">MVVRFALPSDRAACVQLLKSSHSAAGFTFPFQAAYAASLFDQHLASPQAVALVLGDRPQGILLAAWCEHPFGAGRYAKETVWFIDPSARGRSALLMLDAYERWAREQSCTAVGMASLASNDVSRLYERRGYKPAETHFLKSL</sequence>
<dbReference type="AlphaFoldDB" id="A0A502BPX1"/>
<protein>
    <submittedName>
        <fullName evidence="2">GNAT family N-acetyltransferase</fullName>
    </submittedName>
</protein>
<dbReference type="Proteomes" id="UP000315388">
    <property type="component" value="Unassembled WGS sequence"/>
</dbReference>
<name>A0A502BPX1_9HYPH</name>
<dbReference type="InterPro" id="IPR016181">
    <property type="entry name" value="Acyl_CoA_acyltransferase"/>
</dbReference>
<gene>
    <name evidence="2" type="ORF">FHY56_10805</name>
</gene>